<keyword evidence="3" id="KW-1185">Reference proteome</keyword>
<dbReference type="InterPro" id="IPR003607">
    <property type="entry name" value="HD/PDEase_dom"/>
</dbReference>
<dbReference type="SUPFAM" id="SSF109604">
    <property type="entry name" value="HD-domain/PDEase-like"/>
    <property type="match status" value="1"/>
</dbReference>
<dbReference type="InterPro" id="IPR006675">
    <property type="entry name" value="HDIG_dom"/>
</dbReference>
<protein>
    <submittedName>
        <fullName evidence="2">HDIG domain-containing protein</fullName>
    </submittedName>
</protein>
<dbReference type="InterPro" id="IPR006674">
    <property type="entry name" value="HD_domain"/>
</dbReference>
<evidence type="ECO:0000313" key="3">
    <source>
        <dbReference type="Proteomes" id="UP000826709"/>
    </source>
</evidence>
<dbReference type="NCBIfam" id="TIGR00277">
    <property type="entry name" value="HDIG"/>
    <property type="match status" value="1"/>
</dbReference>
<dbReference type="EMBL" id="CP037968">
    <property type="protein sequence ID" value="QYZ78362.1"/>
    <property type="molecule type" value="Genomic_DNA"/>
</dbReference>
<gene>
    <name evidence="2" type="ORF">E2N92_02400</name>
</gene>
<evidence type="ECO:0000313" key="2">
    <source>
        <dbReference type="EMBL" id="QYZ78362.1"/>
    </source>
</evidence>
<dbReference type="PANTHER" id="PTHR38659">
    <property type="entry name" value="METAL-DEPENDENT PHOSPHOHYDROLASE"/>
    <property type="match status" value="1"/>
</dbReference>
<feature type="domain" description="HD" evidence="1">
    <location>
        <begin position="21"/>
        <end position="109"/>
    </location>
</feature>
<dbReference type="Gene3D" id="1.10.3210.10">
    <property type="entry name" value="Hypothetical protein af1432"/>
    <property type="match status" value="1"/>
</dbReference>
<dbReference type="KEGG" id="mfk:E2N92_02400"/>
<dbReference type="CDD" id="cd00077">
    <property type="entry name" value="HDc"/>
    <property type="match status" value="1"/>
</dbReference>
<sequence length="182" mass="19863">MDRDHALALLGRHVTSESLTRHCIATAAVMRGLAEALDEDTDLWETIGILHDIDFEAVGEDMTRHGIEGARILRDEGLPEEVCRGVERHNHTLFGPYTEPLDLALQSADSISGFIIACALVKGGAVTDVTPKTVKKKMKDRTFAAGCARERIAAVESLMDLPDFYQVAIDAVAGHKEELGLR</sequence>
<reference evidence="2" key="2">
    <citation type="submission" date="2019-03" db="EMBL/GenBank/DDBJ databases">
        <authorList>
            <person name="Chen S.-C."/>
            <person name="Wu S.-Y."/>
            <person name="Lai M.-C."/>
        </authorList>
    </citation>
    <scope>NUCLEOTIDE SEQUENCE</scope>
    <source>
        <strain evidence="2">ML15</strain>
    </source>
</reference>
<evidence type="ECO:0000259" key="1">
    <source>
        <dbReference type="Pfam" id="PF01966"/>
    </source>
</evidence>
<dbReference type="Pfam" id="PF01966">
    <property type="entry name" value="HD"/>
    <property type="match status" value="1"/>
</dbReference>
<reference evidence="2" key="1">
    <citation type="journal article" date="2005" name="Int. J. Syst. Evol. Microbiol.">
        <title>Methanofollis formosanus sp. nov., isolated from a fish pond.</title>
        <authorList>
            <person name="Wu S.Y."/>
            <person name="Chen S.C."/>
            <person name="Lai M.C."/>
        </authorList>
    </citation>
    <scope>NUCLEOTIDE SEQUENCE</scope>
    <source>
        <strain evidence="2">ML15</strain>
    </source>
</reference>
<accession>A0A8G1EFY8</accession>
<dbReference type="OrthoDB" id="116154at2157"/>
<name>A0A8G1EFY8_9EURY</name>
<dbReference type="PANTHER" id="PTHR38659:SF2">
    <property type="entry name" value="HDIG DOMAIN PROTEIN"/>
    <property type="match status" value="1"/>
</dbReference>
<dbReference type="AlphaFoldDB" id="A0A8G1EFY8"/>
<dbReference type="Proteomes" id="UP000826709">
    <property type="component" value="Chromosome"/>
</dbReference>
<dbReference type="RefSeq" id="WP_220682114.1">
    <property type="nucleotide sequence ID" value="NZ_CP037968.1"/>
</dbReference>
<proteinExistence type="predicted"/>
<organism evidence="2 3">
    <name type="scientific">Methanofollis formosanus</name>
    <dbReference type="NCBI Taxonomy" id="299308"/>
    <lineage>
        <taxon>Archaea</taxon>
        <taxon>Methanobacteriati</taxon>
        <taxon>Methanobacteriota</taxon>
        <taxon>Stenosarchaea group</taxon>
        <taxon>Methanomicrobia</taxon>
        <taxon>Methanomicrobiales</taxon>
        <taxon>Methanomicrobiaceae</taxon>
        <taxon>Methanofollis</taxon>
    </lineage>
</organism>